<dbReference type="InterPro" id="IPR019920">
    <property type="entry name" value="F420-binding_dom_put"/>
</dbReference>
<reference evidence="3 4" key="1">
    <citation type="submission" date="2018-08" db="EMBL/GenBank/DDBJ databases">
        <title>Genomic Encyclopedia of Archaeal and Bacterial Type Strains, Phase II (KMG-II): from individual species to whole genera.</title>
        <authorList>
            <person name="Goeker M."/>
        </authorList>
    </citation>
    <scope>NUCLEOTIDE SEQUENCE [LARGE SCALE GENOMIC DNA]</scope>
    <source>
        <strain evidence="3 4">DSM 45791</strain>
    </source>
</reference>
<dbReference type="EMBL" id="QUNO01000028">
    <property type="protein sequence ID" value="REH27755.1"/>
    <property type="molecule type" value="Genomic_DNA"/>
</dbReference>
<accession>A0A3E0GVV5</accession>
<dbReference type="SUPFAM" id="SSF50475">
    <property type="entry name" value="FMN-binding split barrel"/>
    <property type="match status" value="1"/>
</dbReference>
<dbReference type="GO" id="GO:0070967">
    <property type="term" value="F:coenzyme F420 binding"/>
    <property type="evidence" value="ECO:0007669"/>
    <property type="project" value="TreeGrafter"/>
</dbReference>
<dbReference type="AlphaFoldDB" id="A0A3E0GVV5"/>
<dbReference type="OrthoDB" id="159383at2"/>
<protein>
    <submittedName>
        <fullName evidence="3">PPOX class probable F420-dependent enzyme</fullName>
    </submittedName>
</protein>
<keyword evidence="4" id="KW-1185">Reference proteome</keyword>
<sequence>MTRQQAIDFLLTGTRTGKLATASPSGAPHVAPVWFTVDGDDIVFTTGGGSLKGRHLTANPRAMLTVDSEEFPFAFVSVRGEVVVEESPDDLLAWNIRLAERYVPAGQAEDYGRRNSGPGILLCRLRIDRLVGSADIAI</sequence>
<comment type="caution">
    <text evidence="3">The sequence shown here is derived from an EMBL/GenBank/DDBJ whole genome shotgun (WGS) entry which is preliminary data.</text>
</comment>
<dbReference type="NCBIfam" id="TIGR03618">
    <property type="entry name" value="Rv1155_F420"/>
    <property type="match status" value="1"/>
</dbReference>
<feature type="domain" description="Pyridoxamine 5'-phosphate oxidase N-terminal" evidence="2">
    <location>
        <begin position="5"/>
        <end position="102"/>
    </location>
</feature>
<keyword evidence="1" id="KW-0560">Oxidoreductase</keyword>
<evidence type="ECO:0000313" key="4">
    <source>
        <dbReference type="Proteomes" id="UP000256269"/>
    </source>
</evidence>
<dbReference type="RefSeq" id="WP_116181593.1">
    <property type="nucleotide sequence ID" value="NZ_CP144375.1"/>
</dbReference>
<dbReference type="GO" id="GO:0016627">
    <property type="term" value="F:oxidoreductase activity, acting on the CH-CH group of donors"/>
    <property type="evidence" value="ECO:0007669"/>
    <property type="project" value="TreeGrafter"/>
</dbReference>
<evidence type="ECO:0000256" key="1">
    <source>
        <dbReference type="ARBA" id="ARBA00023002"/>
    </source>
</evidence>
<evidence type="ECO:0000259" key="2">
    <source>
        <dbReference type="Pfam" id="PF01243"/>
    </source>
</evidence>
<dbReference type="Gene3D" id="2.30.110.10">
    <property type="entry name" value="Electron Transport, Fmn-binding Protein, Chain A"/>
    <property type="match status" value="1"/>
</dbReference>
<dbReference type="InterPro" id="IPR052019">
    <property type="entry name" value="F420H2_bilvrd_red/Heme_oxyg"/>
</dbReference>
<gene>
    <name evidence="3" type="ORF">BCF44_12859</name>
</gene>
<dbReference type="InterPro" id="IPR012349">
    <property type="entry name" value="Split_barrel_FMN-bd"/>
</dbReference>
<dbReference type="GO" id="GO:0005829">
    <property type="term" value="C:cytosol"/>
    <property type="evidence" value="ECO:0007669"/>
    <property type="project" value="TreeGrafter"/>
</dbReference>
<proteinExistence type="predicted"/>
<dbReference type="PANTHER" id="PTHR35176">
    <property type="entry name" value="HEME OXYGENASE HI_0854-RELATED"/>
    <property type="match status" value="1"/>
</dbReference>
<evidence type="ECO:0000313" key="3">
    <source>
        <dbReference type="EMBL" id="REH27755.1"/>
    </source>
</evidence>
<name>A0A3E0GVV5_9PSEU</name>
<dbReference type="InterPro" id="IPR011576">
    <property type="entry name" value="Pyridox_Oxase_N"/>
</dbReference>
<organism evidence="3 4">
    <name type="scientific">Kutzneria buriramensis</name>
    <dbReference type="NCBI Taxonomy" id="1045776"/>
    <lineage>
        <taxon>Bacteria</taxon>
        <taxon>Bacillati</taxon>
        <taxon>Actinomycetota</taxon>
        <taxon>Actinomycetes</taxon>
        <taxon>Pseudonocardiales</taxon>
        <taxon>Pseudonocardiaceae</taxon>
        <taxon>Kutzneria</taxon>
    </lineage>
</organism>
<dbReference type="PANTHER" id="PTHR35176:SF1">
    <property type="entry name" value="F420H(2)-DEPENDENT BILIVERDIN REDUCTASE"/>
    <property type="match status" value="1"/>
</dbReference>
<dbReference type="Proteomes" id="UP000256269">
    <property type="component" value="Unassembled WGS sequence"/>
</dbReference>
<dbReference type="Pfam" id="PF01243">
    <property type="entry name" value="PNPOx_N"/>
    <property type="match status" value="1"/>
</dbReference>